<evidence type="ECO:0000256" key="5">
    <source>
        <dbReference type="ARBA" id="ARBA00023128"/>
    </source>
</evidence>
<proteinExistence type="inferred from homology"/>
<dbReference type="GeneID" id="106590488"/>
<evidence type="ECO:0000256" key="7">
    <source>
        <dbReference type="RuleBase" id="RU363021"/>
    </source>
</evidence>
<comment type="subcellular location">
    <subcellularLocation>
        <location evidence="7">Mitochondrion inner membrane</location>
    </subcellularLocation>
    <subcellularLocation>
        <location evidence="1">Mitochondrion membrane</location>
    </subcellularLocation>
</comment>
<dbReference type="RefSeq" id="XP_045566810.1">
    <property type="nucleotide sequence ID" value="XM_045710854.1"/>
</dbReference>
<dbReference type="InterPro" id="IPR033182">
    <property type="entry name" value="MIC26/MIC27_animal"/>
</dbReference>
<evidence type="ECO:0000256" key="6">
    <source>
        <dbReference type="ARBA" id="ARBA00023136"/>
    </source>
</evidence>
<protein>
    <recommendedName>
        <fullName evidence="7">MICOS complex subunit</fullName>
    </recommendedName>
</protein>
<evidence type="ECO:0000256" key="4">
    <source>
        <dbReference type="ARBA" id="ARBA00022989"/>
    </source>
</evidence>
<gene>
    <name evidence="9" type="primary">apoob</name>
</gene>
<dbReference type="Proteomes" id="UP001652741">
    <property type="component" value="Chromosome ssa29"/>
</dbReference>
<evidence type="ECO:0000313" key="8">
    <source>
        <dbReference type="Proteomes" id="UP001652741"/>
    </source>
</evidence>
<dbReference type="InterPro" id="IPR019166">
    <property type="entry name" value="MIC26/MIC27"/>
</dbReference>
<dbReference type="PANTHER" id="PTHR14564">
    <property type="entry name" value="MICOS COMPLEX SUBUNIT MIC26 / MIC27 FAMILY MEMBER"/>
    <property type="match status" value="1"/>
</dbReference>
<keyword evidence="7" id="KW-0999">Mitochondrion inner membrane</keyword>
<evidence type="ECO:0000313" key="9">
    <source>
        <dbReference type="RefSeq" id="XP_045566810.1"/>
    </source>
</evidence>
<comment type="similarity">
    <text evidence="2">Belongs to the apolipoprotein O/MICOS complex subunit Mic27 family.</text>
</comment>
<keyword evidence="8" id="KW-1185">Reference proteome</keyword>
<organism evidence="8 9">
    <name type="scientific">Salmo salar</name>
    <name type="common">Atlantic salmon</name>
    <dbReference type="NCBI Taxonomy" id="8030"/>
    <lineage>
        <taxon>Eukaryota</taxon>
        <taxon>Metazoa</taxon>
        <taxon>Chordata</taxon>
        <taxon>Craniata</taxon>
        <taxon>Vertebrata</taxon>
        <taxon>Euteleostomi</taxon>
        <taxon>Actinopterygii</taxon>
        <taxon>Neopterygii</taxon>
        <taxon>Teleostei</taxon>
        <taxon>Protacanthopterygii</taxon>
        <taxon>Salmoniformes</taxon>
        <taxon>Salmonidae</taxon>
        <taxon>Salmoninae</taxon>
        <taxon>Salmo</taxon>
    </lineage>
</organism>
<feature type="transmembrane region" description="Helical" evidence="7">
    <location>
        <begin position="161"/>
        <end position="179"/>
    </location>
</feature>
<keyword evidence="5 7" id="KW-0496">Mitochondrion</keyword>
<evidence type="ECO:0000256" key="3">
    <source>
        <dbReference type="ARBA" id="ARBA00022692"/>
    </source>
</evidence>
<keyword evidence="4 7" id="KW-1133">Transmembrane helix</keyword>
<name>A0ABM3E6X6_SALSA</name>
<comment type="subunit">
    <text evidence="7">Component of the mitochondrial contact site and cristae organizing system (MICOS) complex.</text>
</comment>
<evidence type="ECO:0000256" key="1">
    <source>
        <dbReference type="ARBA" id="ARBA00004325"/>
    </source>
</evidence>
<accession>A0ABM3E6X6</accession>
<keyword evidence="6 7" id="KW-0472">Membrane</keyword>
<keyword evidence="3 7" id="KW-0812">Transmembrane</keyword>
<sequence length="252" mass="27807">MMQDHYFMVPLSAAVSGVLGLMTGTATVLASSEVKKKAAAQSLSIEELPSLYVTPEPHLRYVEPEVGPVEQGVAELRKWAEPYTNQCQETGLVVLEKAEEVYRTVEPTVSASTRTVRGEKTLISCRYFHIHIHTQNCVSFLCLSLSLLETYEFLNDPPPDLYASVGVVGFSGFLGLYLAKGSRVKRLVFPIGLMALSASMFYPQQAASLTKVSRDSVYNWSQQGRDAVETLWKDLPFGKGKVEKTEDKSTAS</sequence>
<evidence type="ECO:0000256" key="2">
    <source>
        <dbReference type="ARBA" id="ARBA00010904"/>
    </source>
</evidence>
<comment type="function">
    <text evidence="7">Component of the MICOS complex, a large protein complex of the mitochondrial inner membrane that plays crucial roles in the maintenance of crista junctions, inner membrane architecture, and formation of contact sites to the outer membrane.</text>
</comment>
<dbReference type="Pfam" id="PF09769">
    <property type="entry name" value="ApoO"/>
    <property type="match status" value="1"/>
</dbReference>
<reference evidence="9" key="1">
    <citation type="submission" date="2025-08" db="UniProtKB">
        <authorList>
            <consortium name="RefSeq"/>
        </authorList>
    </citation>
    <scope>IDENTIFICATION</scope>
</reference>